<dbReference type="PANTHER" id="PTHR12411">
    <property type="entry name" value="CYSTEINE PROTEASE FAMILY C1-RELATED"/>
    <property type="match status" value="1"/>
</dbReference>
<dbReference type="Gene3D" id="3.90.70.10">
    <property type="entry name" value="Cysteine proteinases"/>
    <property type="match status" value="1"/>
</dbReference>
<gene>
    <name evidence="5" type="ORF">PCOR1329_LOCUS8139</name>
</gene>
<name>A0ABN9Q5T9_9DINO</name>
<evidence type="ECO:0000256" key="2">
    <source>
        <dbReference type="ARBA" id="ARBA00023145"/>
    </source>
</evidence>
<dbReference type="SUPFAM" id="SSF54001">
    <property type="entry name" value="Cysteine proteinases"/>
    <property type="match status" value="1"/>
</dbReference>
<protein>
    <recommendedName>
        <fullName evidence="4">Peptidase C1A papain C-terminal domain-containing protein</fullName>
    </recommendedName>
</protein>
<evidence type="ECO:0000256" key="3">
    <source>
        <dbReference type="SAM" id="MobiDB-lite"/>
    </source>
</evidence>
<keyword evidence="6" id="KW-1185">Reference proteome</keyword>
<dbReference type="SMART" id="SM00645">
    <property type="entry name" value="Pept_C1"/>
    <property type="match status" value="1"/>
</dbReference>
<dbReference type="InterPro" id="IPR000668">
    <property type="entry name" value="Peptidase_C1A_C"/>
</dbReference>
<dbReference type="InterPro" id="IPR013128">
    <property type="entry name" value="Peptidase_C1A"/>
</dbReference>
<keyword evidence="2" id="KW-0865">Zymogen</keyword>
<accession>A0ABN9Q5T9</accession>
<feature type="compositionally biased region" description="Basic residues" evidence="3">
    <location>
        <begin position="15"/>
        <end position="24"/>
    </location>
</feature>
<evidence type="ECO:0000256" key="1">
    <source>
        <dbReference type="ARBA" id="ARBA00008455"/>
    </source>
</evidence>
<evidence type="ECO:0000313" key="6">
    <source>
        <dbReference type="Proteomes" id="UP001189429"/>
    </source>
</evidence>
<comment type="similarity">
    <text evidence="1">Belongs to the peptidase C1 family.</text>
</comment>
<dbReference type="InterPro" id="IPR000169">
    <property type="entry name" value="Pept_cys_AS"/>
</dbReference>
<evidence type="ECO:0000259" key="4">
    <source>
        <dbReference type="SMART" id="SM00645"/>
    </source>
</evidence>
<dbReference type="Pfam" id="PF00112">
    <property type="entry name" value="Peptidase_C1"/>
    <property type="match status" value="1"/>
</dbReference>
<organism evidence="5 6">
    <name type="scientific">Prorocentrum cordatum</name>
    <dbReference type="NCBI Taxonomy" id="2364126"/>
    <lineage>
        <taxon>Eukaryota</taxon>
        <taxon>Sar</taxon>
        <taxon>Alveolata</taxon>
        <taxon>Dinophyceae</taxon>
        <taxon>Prorocentrales</taxon>
        <taxon>Prorocentraceae</taxon>
        <taxon>Prorocentrum</taxon>
    </lineage>
</organism>
<reference evidence="5" key="1">
    <citation type="submission" date="2023-10" db="EMBL/GenBank/DDBJ databases">
        <authorList>
            <person name="Chen Y."/>
            <person name="Shah S."/>
            <person name="Dougan E. K."/>
            <person name="Thang M."/>
            <person name="Chan C."/>
        </authorList>
    </citation>
    <scope>NUCLEOTIDE SEQUENCE [LARGE SCALE GENOMIC DNA]</scope>
</reference>
<dbReference type="Proteomes" id="UP001189429">
    <property type="component" value="Unassembled WGS sequence"/>
</dbReference>
<dbReference type="InterPro" id="IPR038765">
    <property type="entry name" value="Papain-like_cys_pep_sf"/>
</dbReference>
<sequence length="269" mass="28775">MPRAPTSGRTGKPSTPRRRRRCYHSSRVRPRPGYVYAVLLLLSSASWRKWTYPQELNALQTGSAWQLSGIVRSQGGCGSCWAMAATAVLEARMEANATIMGSLRQVLDSEGRTASDSRLSGDAVTHCTKNPRNCGGTGGCDGATTELAFDMMKESGVPLQDDFGGECSTARALVGITGYEVLPSNKQHPLLQALFESGGPIAVSVDASTWFGYHAGIFSDTTGGSKAEFVINHAVTLTGYKMPKGTEMGYWRITLGAPVGARTGSSDWR</sequence>
<dbReference type="EMBL" id="CAUYUJ010002225">
    <property type="protein sequence ID" value="CAK0799799.1"/>
    <property type="molecule type" value="Genomic_DNA"/>
</dbReference>
<feature type="region of interest" description="Disordered" evidence="3">
    <location>
        <begin position="1"/>
        <end position="24"/>
    </location>
</feature>
<feature type="domain" description="Peptidase C1A papain C-terminal" evidence="4">
    <location>
        <begin position="52"/>
        <end position="268"/>
    </location>
</feature>
<dbReference type="PROSITE" id="PS00139">
    <property type="entry name" value="THIOL_PROTEASE_CYS"/>
    <property type="match status" value="1"/>
</dbReference>
<evidence type="ECO:0000313" key="5">
    <source>
        <dbReference type="EMBL" id="CAK0799799.1"/>
    </source>
</evidence>
<proteinExistence type="inferred from homology"/>
<comment type="caution">
    <text evidence="5">The sequence shown here is derived from an EMBL/GenBank/DDBJ whole genome shotgun (WGS) entry which is preliminary data.</text>
</comment>